<evidence type="ECO:0000313" key="2">
    <source>
        <dbReference type="Proteomes" id="UP001443914"/>
    </source>
</evidence>
<protein>
    <submittedName>
        <fullName evidence="1">Uncharacterized protein</fullName>
    </submittedName>
</protein>
<dbReference type="AlphaFoldDB" id="A0AAW1J682"/>
<sequence>MSSKFKPTNDNSQKNPKYSHRTIFFFKNSRHNHLRNKKIKSCKIIISQYIITKIMITQSSKSTSSEIISFKKLPNSTIAHNIYNHRIIRIKSSQIITQSKHGIVKTKNAKN</sequence>
<evidence type="ECO:0000313" key="1">
    <source>
        <dbReference type="EMBL" id="KAK9698353.1"/>
    </source>
</evidence>
<proteinExistence type="predicted"/>
<organism evidence="1 2">
    <name type="scientific">Saponaria officinalis</name>
    <name type="common">Common soapwort</name>
    <name type="synonym">Lychnis saponaria</name>
    <dbReference type="NCBI Taxonomy" id="3572"/>
    <lineage>
        <taxon>Eukaryota</taxon>
        <taxon>Viridiplantae</taxon>
        <taxon>Streptophyta</taxon>
        <taxon>Embryophyta</taxon>
        <taxon>Tracheophyta</taxon>
        <taxon>Spermatophyta</taxon>
        <taxon>Magnoliopsida</taxon>
        <taxon>eudicotyledons</taxon>
        <taxon>Gunneridae</taxon>
        <taxon>Pentapetalae</taxon>
        <taxon>Caryophyllales</taxon>
        <taxon>Caryophyllaceae</taxon>
        <taxon>Caryophylleae</taxon>
        <taxon>Saponaria</taxon>
    </lineage>
</organism>
<dbReference type="EMBL" id="JBDFQZ010000008">
    <property type="protein sequence ID" value="KAK9698353.1"/>
    <property type="molecule type" value="Genomic_DNA"/>
</dbReference>
<comment type="caution">
    <text evidence="1">The sequence shown here is derived from an EMBL/GenBank/DDBJ whole genome shotgun (WGS) entry which is preliminary data.</text>
</comment>
<keyword evidence="2" id="KW-1185">Reference proteome</keyword>
<gene>
    <name evidence="1" type="ORF">RND81_08G098300</name>
</gene>
<reference evidence="1" key="1">
    <citation type="submission" date="2024-03" db="EMBL/GenBank/DDBJ databases">
        <title>WGS assembly of Saponaria officinalis var. Norfolk2.</title>
        <authorList>
            <person name="Jenkins J."/>
            <person name="Shu S."/>
            <person name="Grimwood J."/>
            <person name="Barry K."/>
            <person name="Goodstein D."/>
            <person name="Schmutz J."/>
            <person name="Leebens-Mack J."/>
            <person name="Osbourn A."/>
        </authorList>
    </citation>
    <scope>NUCLEOTIDE SEQUENCE [LARGE SCALE GENOMIC DNA]</scope>
    <source>
        <strain evidence="1">JIC</strain>
    </source>
</reference>
<accession>A0AAW1J682</accession>
<dbReference type="Proteomes" id="UP001443914">
    <property type="component" value="Unassembled WGS sequence"/>
</dbReference>
<name>A0AAW1J682_SAPOF</name>